<reference evidence="3 4" key="1">
    <citation type="submission" date="2020-04" db="EMBL/GenBank/DDBJ databases">
        <title>Characterization and engineering of Streptomyces griseofuscus DSM40191 as a potential heterologous host for expression of BGCs.</title>
        <authorList>
            <person name="Gren T."/>
            <person name="Whitford C.M."/>
            <person name="Mohite O.S."/>
            <person name="Joergensen T.S."/>
            <person name="Nielsen J.B."/>
            <person name="Lee S.Y."/>
            <person name="Weber T."/>
        </authorList>
    </citation>
    <scope>NUCLEOTIDE SEQUENCE [LARGE SCALE GENOMIC DNA]</scope>
    <source>
        <strain evidence="3 4">DSM 40191</strain>
    </source>
</reference>
<evidence type="ECO:0000313" key="4">
    <source>
        <dbReference type="Proteomes" id="UP000516422"/>
    </source>
</evidence>
<dbReference type="Proteomes" id="UP000516422">
    <property type="component" value="Chromosome"/>
</dbReference>
<dbReference type="SUPFAM" id="SSF69322">
    <property type="entry name" value="Tricorn protease domain 2"/>
    <property type="match status" value="1"/>
</dbReference>
<dbReference type="EMBL" id="CP051006">
    <property type="protein sequence ID" value="QNT91614.1"/>
    <property type="molecule type" value="Genomic_DNA"/>
</dbReference>
<organism evidence="3 4">
    <name type="scientific">Streptomyces griseofuscus</name>
    <dbReference type="NCBI Taxonomy" id="146922"/>
    <lineage>
        <taxon>Bacteria</taxon>
        <taxon>Bacillati</taxon>
        <taxon>Actinomycetota</taxon>
        <taxon>Actinomycetes</taxon>
        <taxon>Kitasatosporales</taxon>
        <taxon>Streptomycetaceae</taxon>
        <taxon>Streptomyces</taxon>
    </lineage>
</organism>
<dbReference type="PANTHER" id="PTHR43056">
    <property type="entry name" value="PEPTIDASE S9 PROLYL OLIGOPEPTIDASE"/>
    <property type="match status" value="1"/>
</dbReference>
<feature type="domain" description="Peptidase S9 prolyl oligopeptidase catalytic" evidence="2">
    <location>
        <begin position="470"/>
        <end position="678"/>
    </location>
</feature>
<dbReference type="PANTHER" id="PTHR43056:SF5">
    <property type="entry name" value="PEPTIDASE S9 PROLYL OLIGOPEPTIDASE CATALYTIC DOMAIN-CONTAINING PROTEIN"/>
    <property type="match status" value="1"/>
</dbReference>
<name>A0A7H1PU84_9ACTN</name>
<feature type="region of interest" description="Disordered" evidence="1">
    <location>
        <begin position="235"/>
        <end position="265"/>
    </location>
</feature>
<dbReference type="Gene3D" id="3.40.50.1820">
    <property type="entry name" value="alpha/beta hydrolase"/>
    <property type="match status" value="1"/>
</dbReference>
<dbReference type="InterPro" id="IPR050585">
    <property type="entry name" value="Xaa-Pro_dipeptidyl-ppase/CocE"/>
</dbReference>
<proteinExistence type="predicted"/>
<dbReference type="GO" id="GO:0006508">
    <property type="term" value="P:proteolysis"/>
    <property type="evidence" value="ECO:0007669"/>
    <property type="project" value="InterPro"/>
</dbReference>
<accession>A0A7H1PU84</accession>
<dbReference type="SUPFAM" id="SSF53474">
    <property type="entry name" value="alpha/beta-Hydrolases"/>
    <property type="match status" value="1"/>
</dbReference>
<dbReference type="Pfam" id="PF00326">
    <property type="entry name" value="Peptidase_S9"/>
    <property type="match status" value="1"/>
</dbReference>
<dbReference type="GeneID" id="91460909"/>
<dbReference type="RefSeq" id="WP_037654873.1">
    <property type="nucleotide sequence ID" value="NZ_CP051006.1"/>
</dbReference>
<gene>
    <name evidence="3" type="ORF">HEP81_01283</name>
</gene>
<evidence type="ECO:0000259" key="2">
    <source>
        <dbReference type="Pfam" id="PF00326"/>
    </source>
</evidence>
<dbReference type="AlphaFoldDB" id="A0A7H1PU84"/>
<dbReference type="InterPro" id="IPR029058">
    <property type="entry name" value="AB_hydrolase_fold"/>
</dbReference>
<evidence type="ECO:0000256" key="1">
    <source>
        <dbReference type="SAM" id="MobiDB-lite"/>
    </source>
</evidence>
<dbReference type="KEGG" id="sgf:HEP81_01283"/>
<sequence length="683" mass="73873">MIRPPHPAPYGTWSSPVTEEAAASHPGRAEWLRCVGDEVWWTELRPSEGGRQALLCLRDGRQHDVLPAPWNVRNSVHEYGGRPWTGQERASGGPLVVFTHHPDQRLYAYAPDEDGAPRALTPSGASGEGRQLRWCAPRVGPGGDEVWCVLEEHTGPRPGDVRRVLAAVPLDGSAAGDRGRIRELTDDGPRFLTGVVLSPDGGRAAWLSWDHPDMPWDATRLHLARIDAGGGLRERRTLTLTSERDEDGGGDGRGDGGGRGDGRVAASRESIAQVEWYSPDELIVATDRSGWWNLHRVDATTGRANELHPAREEFAGALWQVGMEWFRVLPDGRIACLHGHGRLALGILDPATGTLTDVEGPWTEWAPTLAVRGDRVVGVAAGPASGYEIVETSARTLAAKALTDSPGEALDPDYCPLPEPRTFEGADGRDIQACLYRPRNPRFTGPEGEKTPFVVWVHGGPTARTPKALDLQIAYFASRGIGVVAVDHSGSTGYGRAYRERLREQWGVGDVQDCADVVSALVAEGLADPARVAIRGGSAGGWTAAASLASPLAGGRYACAAIYYPLLDAAATVTGETHDFESRYVEGLIGRPDELPERFAERSPIHHAERVTTPFALFHGAEDPVCPATQCDRFLARIKNPDLVHTHLLFAGEGHGFRREENIIAALKAELRLYLDTFSPSEG</sequence>
<protein>
    <submittedName>
        <fullName evidence="3">S9 family peptidase</fullName>
    </submittedName>
</protein>
<dbReference type="GO" id="GO:0008236">
    <property type="term" value="F:serine-type peptidase activity"/>
    <property type="evidence" value="ECO:0007669"/>
    <property type="project" value="InterPro"/>
</dbReference>
<feature type="compositionally biased region" description="Basic and acidic residues" evidence="1">
    <location>
        <begin position="250"/>
        <end position="262"/>
    </location>
</feature>
<evidence type="ECO:0000313" key="3">
    <source>
        <dbReference type="EMBL" id="QNT91614.1"/>
    </source>
</evidence>
<dbReference type="InterPro" id="IPR001375">
    <property type="entry name" value="Peptidase_S9_cat"/>
</dbReference>